<dbReference type="EMBL" id="SNZF01000019">
    <property type="protein sequence ID" value="TDR33722.1"/>
    <property type="molecule type" value="Genomic_DNA"/>
</dbReference>
<dbReference type="GO" id="GO:0016052">
    <property type="term" value="P:carbohydrate catabolic process"/>
    <property type="evidence" value="ECO:0007669"/>
    <property type="project" value="TreeGrafter"/>
</dbReference>
<name>A0A4V3DKC8_9HYPH</name>
<dbReference type="PANTHER" id="PTHR34135:SF2">
    <property type="entry name" value="LYSOZYME"/>
    <property type="match status" value="1"/>
</dbReference>
<dbReference type="AlphaFoldDB" id="A0A4V3DKC8"/>
<dbReference type="PROSITE" id="PS51904">
    <property type="entry name" value="GLYCOSYL_HYDROL_F25_2"/>
    <property type="match status" value="1"/>
</dbReference>
<dbReference type="CDD" id="cd00599">
    <property type="entry name" value="GH25_muramidase"/>
    <property type="match status" value="1"/>
</dbReference>
<dbReference type="Gene3D" id="3.20.20.80">
    <property type="entry name" value="Glycosidases"/>
    <property type="match status" value="1"/>
</dbReference>
<gene>
    <name evidence="2" type="ORF">DES43_1198</name>
</gene>
<dbReference type="GO" id="GO:0016998">
    <property type="term" value="P:cell wall macromolecule catabolic process"/>
    <property type="evidence" value="ECO:0007669"/>
    <property type="project" value="InterPro"/>
</dbReference>
<dbReference type="Pfam" id="PF01183">
    <property type="entry name" value="Glyco_hydro_25"/>
    <property type="match status" value="1"/>
</dbReference>
<comment type="caution">
    <text evidence="2">The sequence shown here is derived from an EMBL/GenBank/DDBJ whole genome shotgun (WGS) entry which is preliminary data.</text>
</comment>
<comment type="similarity">
    <text evidence="1">Belongs to the glycosyl hydrolase 25 family.</text>
</comment>
<keyword evidence="3" id="KW-1185">Reference proteome</keyword>
<dbReference type="SUPFAM" id="SSF51445">
    <property type="entry name" value="(Trans)glycosidases"/>
    <property type="match status" value="1"/>
</dbReference>
<dbReference type="Proteomes" id="UP000294958">
    <property type="component" value="Unassembled WGS sequence"/>
</dbReference>
<dbReference type="PANTHER" id="PTHR34135">
    <property type="entry name" value="LYSOZYME"/>
    <property type="match status" value="1"/>
</dbReference>
<accession>A0A4V3DKC8</accession>
<proteinExistence type="inferred from homology"/>
<organism evidence="2 3">
    <name type="scientific">Aquamicrobium defluvii</name>
    <dbReference type="NCBI Taxonomy" id="69279"/>
    <lineage>
        <taxon>Bacteria</taxon>
        <taxon>Pseudomonadati</taxon>
        <taxon>Pseudomonadota</taxon>
        <taxon>Alphaproteobacteria</taxon>
        <taxon>Hyphomicrobiales</taxon>
        <taxon>Phyllobacteriaceae</taxon>
        <taxon>Aquamicrobium</taxon>
    </lineage>
</organism>
<dbReference type="GO" id="GO:0003796">
    <property type="term" value="F:lysozyme activity"/>
    <property type="evidence" value="ECO:0007669"/>
    <property type="project" value="InterPro"/>
</dbReference>
<reference evidence="2 3" key="1">
    <citation type="submission" date="2019-03" db="EMBL/GenBank/DDBJ databases">
        <title>Genomic Encyclopedia of Type Strains, Phase IV (KMG-IV): sequencing the most valuable type-strain genomes for metagenomic binning, comparative biology and taxonomic classification.</title>
        <authorList>
            <person name="Goeker M."/>
        </authorList>
    </citation>
    <scope>NUCLEOTIDE SEQUENCE [LARGE SCALE GENOMIC DNA]</scope>
    <source>
        <strain evidence="2 3">DSM 11603</strain>
    </source>
</reference>
<dbReference type="InterPro" id="IPR017853">
    <property type="entry name" value="GH"/>
</dbReference>
<evidence type="ECO:0000313" key="2">
    <source>
        <dbReference type="EMBL" id="TDR33722.1"/>
    </source>
</evidence>
<dbReference type="GO" id="GO:0009253">
    <property type="term" value="P:peptidoglycan catabolic process"/>
    <property type="evidence" value="ECO:0007669"/>
    <property type="project" value="InterPro"/>
</dbReference>
<protein>
    <submittedName>
        <fullName evidence="2">GH25 family lysozyme M1 (1,4-beta-N-acetylmuramidase)</fullName>
    </submittedName>
</protein>
<evidence type="ECO:0000313" key="3">
    <source>
        <dbReference type="Proteomes" id="UP000294958"/>
    </source>
</evidence>
<dbReference type="InterPro" id="IPR002053">
    <property type="entry name" value="Glyco_hydro_25"/>
</dbReference>
<sequence length="452" mass="50899">MGSGRLNFRLKRFAVRWNHPTSHKCGGYRQTEREPESVRTSAVPEQFQQKCEAVLRSEFRKNKRLERFCDPRKIGNALTAIAAAAIALAASHALASDFSEPWKREDRALVIDAYEYNSIDWKALATDKRIVGFINKASDGLPPPYACKGGETEVRLCRALFRRHAVAKELFHTRRTVAKALGLEWGAYHLARPGNPIEQANNFIEFARPEPDDLIALDIEDNDPEKWMSLADAEEFVRHIHRRVGRFPVLYTNGSTAKHIADHRHLYPLLSRLPLWYARYKPDIDMHFPKGNWQGYALWQFATQANCNARRCPYRVPGTPNDIDVNVAAMTAEELRAAWPFGGLIGVPADMLFRVPVPVARMDALKGEVAIAYADVAQLPTFSMLAEAAGEGWRRMRYGWSLAMSGPYRGRYRHGMSEYAIGRLEAFQQMVAEAGSAAGIDPVATGSIRKSD</sequence>
<evidence type="ECO:0000256" key="1">
    <source>
        <dbReference type="ARBA" id="ARBA00010646"/>
    </source>
</evidence>